<organism evidence="2 3">
    <name type="scientific">Achromobacter pulmonis</name>
    <dbReference type="NCBI Taxonomy" id="1389932"/>
    <lineage>
        <taxon>Bacteria</taxon>
        <taxon>Pseudomonadati</taxon>
        <taxon>Pseudomonadota</taxon>
        <taxon>Betaproteobacteria</taxon>
        <taxon>Burkholderiales</taxon>
        <taxon>Alcaligenaceae</taxon>
        <taxon>Achromobacter</taxon>
    </lineage>
</organism>
<dbReference type="EMBL" id="POQS01000011">
    <property type="protein sequence ID" value="PND30155.1"/>
    <property type="molecule type" value="Genomic_DNA"/>
</dbReference>
<dbReference type="Proteomes" id="UP000235994">
    <property type="component" value="Unassembled WGS sequence"/>
</dbReference>
<keyword evidence="3" id="KW-1185">Reference proteome</keyword>
<evidence type="ECO:0000313" key="2">
    <source>
        <dbReference type="EMBL" id="PND30155.1"/>
    </source>
</evidence>
<proteinExistence type="predicted"/>
<protein>
    <submittedName>
        <fullName evidence="2">Uncharacterized protein</fullName>
    </submittedName>
</protein>
<feature type="compositionally biased region" description="Polar residues" evidence="1">
    <location>
        <begin position="61"/>
        <end position="72"/>
    </location>
</feature>
<accession>A0A2N8K9M7</accession>
<dbReference type="RefSeq" id="WP_102776103.1">
    <property type="nucleotide sequence ID" value="NZ_POQS01000011.1"/>
</dbReference>
<evidence type="ECO:0000313" key="3">
    <source>
        <dbReference type="Proteomes" id="UP000235994"/>
    </source>
</evidence>
<evidence type="ECO:0000256" key="1">
    <source>
        <dbReference type="SAM" id="MobiDB-lite"/>
    </source>
</evidence>
<dbReference type="AlphaFoldDB" id="A0A2N8K9M7"/>
<feature type="region of interest" description="Disordered" evidence="1">
    <location>
        <begin position="44"/>
        <end position="72"/>
    </location>
</feature>
<sequence>MMAWTIIAAVGLVVGAALAVLLRHPGVVLYDWIATRANKPLRQARPARLRESAEHRKPVSQAGQTVLGTARQ</sequence>
<feature type="compositionally biased region" description="Basic and acidic residues" evidence="1">
    <location>
        <begin position="48"/>
        <end position="57"/>
    </location>
</feature>
<reference evidence="2 3" key="1">
    <citation type="submission" date="2018-01" db="EMBL/GenBank/DDBJ databases">
        <title>The draft genome of an aniline degradation strain ANB-1.</title>
        <authorList>
            <person name="Zhang L."/>
            <person name="Jiang J."/>
        </authorList>
    </citation>
    <scope>NUCLEOTIDE SEQUENCE [LARGE SCALE GENOMIC DNA]</scope>
    <source>
        <strain evidence="2 3">ANB-1</strain>
    </source>
</reference>
<gene>
    <name evidence="2" type="ORF">C1I89_31060</name>
</gene>
<name>A0A2N8K9M7_9BURK</name>
<comment type="caution">
    <text evidence="2">The sequence shown here is derived from an EMBL/GenBank/DDBJ whole genome shotgun (WGS) entry which is preliminary data.</text>
</comment>